<gene>
    <name evidence="1" type="ORF">F8388_022333</name>
</gene>
<dbReference type="EMBL" id="JAATIP010000073">
    <property type="protein sequence ID" value="KAF4378512.1"/>
    <property type="molecule type" value="Genomic_DNA"/>
</dbReference>
<accession>A0A7J6G6V0</accession>
<name>A0A7J6G6V0_CANSA</name>
<protein>
    <submittedName>
        <fullName evidence="1">Uncharacterized protein</fullName>
    </submittedName>
</protein>
<proteinExistence type="predicted"/>
<dbReference type="Proteomes" id="UP000525078">
    <property type="component" value="Unassembled WGS sequence"/>
</dbReference>
<organism evidence="1 2">
    <name type="scientific">Cannabis sativa</name>
    <name type="common">Hemp</name>
    <name type="synonym">Marijuana</name>
    <dbReference type="NCBI Taxonomy" id="3483"/>
    <lineage>
        <taxon>Eukaryota</taxon>
        <taxon>Viridiplantae</taxon>
        <taxon>Streptophyta</taxon>
        <taxon>Embryophyta</taxon>
        <taxon>Tracheophyta</taxon>
        <taxon>Spermatophyta</taxon>
        <taxon>Magnoliopsida</taxon>
        <taxon>eudicotyledons</taxon>
        <taxon>Gunneridae</taxon>
        <taxon>Pentapetalae</taxon>
        <taxon>rosids</taxon>
        <taxon>fabids</taxon>
        <taxon>Rosales</taxon>
        <taxon>Cannabaceae</taxon>
        <taxon>Cannabis</taxon>
    </lineage>
</organism>
<reference evidence="1 2" key="1">
    <citation type="journal article" date="2020" name="bioRxiv">
        <title>Sequence and annotation of 42 cannabis genomes reveals extensive copy number variation in cannabinoid synthesis and pathogen resistance genes.</title>
        <authorList>
            <person name="Mckernan K.J."/>
            <person name="Helbert Y."/>
            <person name="Kane L.T."/>
            <person name="Ebling H."/>
            <person name="Zhang L."/>
            <person name="Liu B."/>
            <person name="Eaton Z."/>
            <person name="Mclaughlin S."/>
            <person name="Kingan S."/>
            <person name="Baybayan P."/>
            <person name="Concepcion G."/>
            <person name="Jordan M."/>
            <person name="Riva A."/>
            <person name="Barbazuk W."/>
            <person name="Harkins T."/>
        </authorList>
    </citation>
    <scope>NUCLEOTIDE SEQUENCE [LARGE SCALE GENOMIC DNA]</scope>
    <source>
        <strain evidence="2">cv. Jamaican Lion 4</strain>
        <tissue evidence="1">Leaf</tissue>
    </source>
</reference>
<evidence type="ECO:0000313" key="1">
    <source>
        <dbReference type="EMBL" id="KAF4378512.1"/>
    </source>
</evidence>
<dbReference type="AlphaFoldDB" id="A0A7J6G6V0"/>
<sequence length="91" mass="9841">MIKQNLTRVGFFIPPCCGINNPRQMRLAGLVIQTSNMPKYWIGQINGGGCPSCVHVGPPVRPLACATVLTEYFGGFLLKLLPPSSSIIIIN</sequence>
<comment type="caution">
    <text evidence="1">The sequence shown here is derived from an EMBL/GenBank/DDBJ whole genome shotgun (WGS) entry which is preliminary data.</text>
</comment>
<evidence type="ECO:0000313" key="2">
    <source>
        <dbReference type="Proteomes" id="UP000525078"/>
    </source>
</evidence>